<name>A0A4Y8CN46_9HELO</name>
<gene>
    <name evidence="2" type="ORF">BOTCAL_0469g00040</name>
</gene>
<proteinExistence type="predicted"/>
<evidence type="ECO:0000256" key="1">
    <source>
        <dbReference type="SAM" id="MobiDB-lite"/>
    </source>
</evidence>
<comment type="caution">
    <text evidence="2">The sequence shown here is derived from an EMBL/GenBank/DDBJ whole genome shotgun (WGS) entry which is preliminary data.</text>
</comment>
<evidence type="ECO:0000313" key="2">
    <source>
        <dbReference type="EMBL" id="TEY39059.1"/>
    </source>
</evidence>
<organism evidence="2 3">
    <name type="scientific">Botryotinia calthae</name>
    <dbReference type="NCBI Taxonomy" id="38488"/>
    <lineage>
        <taxon>Eukaryota</taxon>
        <taxon>Fungi</taxon>
        <taxon>Dikarya</taxon>
        <taxon>Ascomycota</taxon>
        <taxon>Pezizomycotina</taxon>
        <taxon>Leotiomycetes</taxon>
        <taxon>Helotiales</taxon>
        <taxon>Sclerotiniaceae</taxon>
        <taxon>Botryotinia</taxon>
    </lineage>
</organism>
<feature type="compositionally biased region" description="Polar residues" evidence="1">
    <location>
        <begin position="375"/>
        <end position="390"/>
    </location>
</feature>
<feature type="compositionally biased region" description="Basic and acidic residues" evidence="1">
    <location>
        <begin position="405"/>
        <end position="433"/>
    </location>
</feature>
<dbReference type="OrthoDB" id="4777753at2759"/>
<dbReference type="Proteomes" id="UP000297299">
    <property type="component" value="Unassembled WGS sequence"/>
</dbReference>
<feature type="region of interest" description="Disordered" evidence="1">
    <location>
        <begin position="1"/>
        <end position="79"/>
    </location>
</feature>
<feature type="compositionally biased region" description="Basic and acidic residues" evidence="1">
    <location>
        <begin position="45"/>
        <end position="78"/>
    </location>
</feature>
<accession>A0A4Y8CN46</accession>
<dbReference type="AlphaFoldDB" id="A0A4Y8CN46"/>
<sequence length="505" mass="56945">MDGLPRIKDEPNDNSFSFSFKSPKLDRKSVPSNLSTLKNGMQAKLEQDLPTEPKDPVIFQGKHESSASDEKFSAESKVDLSLANKPTTFSKQSRPKRNIGTSGCNVPQTVFTHSDLQRMLVGSLGPVVVTEKLLPLGNHPQMKGPHSSPAMNNQQSGYLIIPIGQLSPSVQMGSNQNCPVGSSKEAQEEVNQQADIKKSSKRTLNAFIRLGACANYHDPTHQLKDCMICNDEGYMDGCPICNSLDHQFYQCQKIGQHKNTLWNFAKVYRKNKPPLRLLDDHRNIWKTAKKSGKEIKGKKQMACTPWTAEFARKNRNSWMDAKIVDMRSKRKLCRLEDPAWKDPRRVPLQISVKDMHLVKNLEQKLPKLKLHPSLTAETKTGGSPLQQSNAPRMAQGSRPNQTINHEYDHDHNDKTNKDTVRVTRREDSRDRRPLIQKPGNSYLVGAGQQARSGLPVHVNGSPSHATGSPLQGPRLQTYDEMVAEEYTEMMRRNNAWCQEERKQRG</sequence>
<dbReference type="EMBL" id="PHWZ01000468">
    <property type="protein sequence ID" value="TEY39059.1"/>
    <property type="molecule type" value="Genomic_DNA"/>
</dbReference>
<feature type="compositionally biased region" description="Polar residues" evidence="1">
    <location>
        <begin position="460"/>
        <end position="469"/>
    </location>
</feature>
<feature type="region of interest" description="Disordered" evidence="1">
    <location>
        <begin position="369"/>
        <end position="473"/>
    </location>
</feature>
<reference evidence="2 3" key="1">
    <citation type="submission" date="2017-11" db="EMBL/GenBank/DDBJ databases">
        <title>Comparative genomics of Botrytis spp.</title>
        <authorList>
            <person name="Valero-Jimenez C.A."/>
            <person name="Tapia P."/>
            <person name="Veloso J."/>
            <person name="Silva-Moreno E."/>
            <person name="Staats M."/>
            <person name="Valdes J.H."/>
            <person name="Van Kan J.A.L."/>
        </authorList>
    </citation>
    <scope>NUCLEOTIDE SEQUENCE [LARGE SCALE GENOMIC DNA]</scope>
    <source>
        <strain evidence="2 3">MUCL2830</strain>
    </source>
</reference>
<evidence type="ECO:0000313" key="3">
    <source>
        <dbReference type="Proteomes" id="UP000297299"/>
    </source>
</evidence>
<protein>
    <submittedName>
        <fullName evidence="2">Uncharacterized protein</fullName>
    </submittedName>
</protein>
<feature type="compositionally biased region" description="Polar residues" evidence="1">
    <location>
        <begin position="30"/>
        <end position="39"/>
    </location>
</feature>
<feature type="compositionally biased region" description="Basic and acidic residues" evidence="1">
    <location>
        <begin position="1"/>
        <end position="11"/>
    </location>
</feature>
<keyword evidence="3" id="KW-1185">Reference proteome</keyword>